<evidence type="ECO:0000313" key="12">
    <source>
        <dbReference type="Proteomes" id="UP001064489"/>
    </source>
</evidence>
<evidence type="ECO:0000256" key="1">
    <source>
        <dbReference type="ARBA" id="ARBA00004479"/>
    </source>
</evidence>
<dbReference type="EMBL" id="JAJSOW010000108">
    <property type="protein sequence ID" value="KAI9154473.1"/>
    <property type="molecule type" value="Genomic_DNA"/>
</dbReference>
<feature type="domain" description="Leucine-rich repeat-containing N-terminal plant-type" evidence="10">
    <location>
        <begin position="32"/>
        <end position="67"/>
    </location>
</feature>
<proteinExistence type="predicted"/>
<dbReference type="InterPro" id="IPR013210">
    <property type="entry name" value="LRR_N_plant-typ"/>
</dbReference>
<dbReference type="InterPro" id="IPR001611">
    <property type="entry name" value="Leu-rich_rpt"/>
</dbReference>
<organism evidence="11 12">
    <name type="scientific">Acer negundo</name>
    <name type="common">Box elder</name>
    <dbReference type="NCBI Taxonomy" id="4023"/>
    <lineage>
        <taxon>Eukaryota</taxon>
        <taxon>Viridiplantae</taxon>
        <taxon>Streptophyta</taxon>
        <taxon>Embryophyta</taxon>
        <taxon>Tracheophyta</taxon>
        <taxon>Spermatophyta</taxon>
        <taxon>Magnoliopsida</taxon>
        <taxon>eudicotyledons</taxon>
        <taxon>Gunneridae</taxon>
        <taxon>Pentapetalae</taxon>
        <taxon>rosids</taxon>
        <taxon>malvids</taxon>
        <taxon>Sapindales</taxon>
        <taxon>Sapindaceae</taxon>
        <taxon>Hippocastanoideae</taxon>
        <taxon>Acereae</taxon>
        <taxon>Acer</taxon>
    </lineage>
</organism>
<evidence type="ECO:0000256" key="4">
    <source>
        <dbReference type="ARBA" id="ARBA00022729"/>
    </source>
</evidence>
<dbReference type="PANTHER" id="PTHR48061">
    <property type="entry name" value="LEUCINE-RICH REPEAT RECEPTOR PROTEIN KINASE EMS1-LIKE-RELATED"/>
    <property type="match status" value="1"/>
</dbReference>
<evidence type="ECO:0000256" key="7">
    <source>
        <dbReference type="ARBA" id="ARBA00023136"/>
    </source>
</evidence>
<sequence length="184" mass="20713">MRIILLSWLFFITFSTNFFGIPMILVSGQFLLLQIKNSLIFDSTKSVHLVRWNQSTDCCTWRNVDCDMAGRVIRLDLSEESIYDIDNSTGLFALQHHGLRTLKLYDTNLSGTMPHSIGNLKSLSKLDLESCNFTGSLPTTIANLAQLEYVDVSFNNFTGPLSFSVAHLTQLEYLDLSSNNFTGL</sequence>
<keyword evidence="4" id="KW-0732">Signal</keyword>
<evidence type="ECO:0000256" key="8">
    <source>
        <dbReference type="ARBA" id="ARBA00023170"/>
    </source>
</evidence>
<accession>A0AAD5NFQ2</accession>
<dbReference type="InterPro" id="IPR046956">
    <property type="entry name" value="RLP23-like"/>
</dbReference>
<evidence type="ECO:0000256" key="6">
    <source>
        <dbReference type="ARBA" id="ARBA00022989"/>
    </source>
</evidence>
<evidence type="ECO:0000259" key="10">
    <source>
        <dbReference type="Pfam" id="PF08263"/>
    </source>
</evidence>
<evidence type="ECO:0000313" key="11">
    <source>
        <dbReference type="EMBL" id="KAI9154473.1"/>
    </source>
</evidence>
<comment type="subcellular location">
    <subcellularLocation>
        <location evidence="1">Membrane</location>
        <topology evidence="1">Single-pass type I membrane protein</topology>
    </subcellularLocation>
</comment>
<dbReference type="Gene3D" id="3.80.10.10">
    <property type="entry name" value="Ribonuclease Inhibitor"/>
    <property type="match status" value="2"/>
</dbReference>
<dbReference type="GO" id="GO:0016020">
    <property type="term" value="C:membrane"/>
    <property type="evidence" value="ECO:0007669"/>
    <property type="project" value="UniProtKB-SubCell"/>
</dbReference>
<reference evidence="11" key="1">
    <citation type="journal article" date="2022" name="Plant J.">
        <title>Strategies of tolerance reflected in two North American maple genomes.</title>
        <authorList>
            <person name="McEvoy S.L."/>
            <person name="Sezen U.U."/>
            <person name="Trouern-Trend A."/>
            <person name="McMahon S.M."/>
            <person name="Schaberg P.G."/>
            <person name="Yang J."/>
            <person name="Wegrzyn J.L."/>
            <person name="Swenson N.G."/>
        </authorList>
    </citation>
    <scope>NUCLEOTIDE SEQUENCE</scope>
    <source>
        <strain evidence="11">91603</strain>
    </source>
</reference>
<dbReference type="Pfam" id="PF13855">
    <property type="entry name" value="LRR_8"/>
    <property type="match status" value="1"/>
</dbReference>
<keyword evidence="6" id="KW-1133">Transmembrane helix</keyword>
<dbReference type="FunFam" id="3.80.10.10:FF:000400">
    <property type="entry name" value="Nuclear pore complex protein NUP107"/>
    <property type="match status" value="1"/>
</dbReference>
<keyword evidence="3" id="KW-0812">Transmembrane</keyword>
<evidence type="ECO:0000256" key="5">
    <source>
        <dbReference type="ARBA" id="ARBA00022737"/>
    </source>
</evidence>
<dbReference type="PANTHER" id="PTHR48061:SF2">
    <property type="entry name" value="RECEPTOR LIKE PROTEIN 30-LIKE"/>
    <property type="match status" value="1"/>
</dbReference>
<keyword evidence="9" id="KW-0325">Glycoprotein</keyword>
<comment type="caution">
    <text evidence="11">The sequence shown here is derived from an EMBL/GenBank/DDBJ whole genome shotgun (WGS) entry which is preliminary data.</text>
</comment>
<gene>
    <name evidence="11" type="ORF">LWI28_026856</name>
</gene>
<dbReference type="AlphaFoldDB" id="A0AAD5NFQ2"/>
<keyword evidence="8" id="KW-0675">Receptor</keyword>
<dbReference type="InterPro" id="IPR032675">
    <property type="entry name" value="LRR_dom_sf"/>
</dbReference>
<keyword evidence="7" id="KW-0472">Membrane</keyword>
<keyword evidence="5" id="KW-0677">Repeat</keyword>
<dbReference type="Proteomes" id="UP001064489">
    <property type="component" value="Chromosome 11"/>
</dbReference>
<evidence type="ECO:0000256" key="3">
    <source>
        <dbReference type="ARBA" id="ARBA00022692"/>
    </source>
</evidence>
<dbReference type="SUPFAM" id="SSF52058">
    <property type="entry name" value="L domain-like"/>
    <property type="match status" value="1"/>
</dbReference>
<keyword evidence="2" id="KW-0433">Leucine-rich repeat</keyword>
<evidence type="ECO:0000256" key="2">
    <source>
        <dbReference type="ARBA" id="ARBA00022614"/>
    </source>
</evidence>
<dbReference type="Pfam" id="PF08263">
    <property type="entry name" value="LRRNT_2"/>
    <property type="match status" value="1"/>
</dbReference>
<reference evidence="11" key="2">
    <citation type="submission" date="2023-02" db="EMBL/GenBank/DDBJ databases">
        <authorList>
            <person name="Swenson N.G."/>
            <person name="Wegrzyn J.L."/>
            <person name="Mcevoy S.L."/>
        </authorList>
    </citation>
    <scope>NUCLEOTIDE SEQUENCE</scope>
    <source>
        <strain evidence="11">91603</strain>
        <tissue evidence="11">Leaf</tissue>
    </source>
</reference>
<keyword evidence="12" id="KW-1185">Reference proteome</keyword>
<protein>
    <recommendedName>
        <fullName evidence="10">Leucine-rich repeat-containing N-terminal plant-type domain-containing protein</fullName>
    </recommendedName>
</protein>
<evidence type="ECO:0000256" key="9">
    <source>
        <dbReference type="ARBA" id="ARBA00023180"/>
    </source>
</evidence>
<dbReference type="Pfam" id="PF00560">
    <property type="entry name" value="LRR_1"/>
    <property type="match status" value="1"/>
</dbReference>
<name>A0AAD5NFQ2_ACENE</name>